<feature type="region of interest" description="Disordered" evidence="1">
    <location>
        <begin position="52"/>
        <end position="72"/>
    </location>
</feature>
<keyword evidence="2" id="KW-0732">Signal</keyword>
<keyword evidence="3" id="KW-0378">Hydrolase</keyword>
<feature type="signal peptide" evidence="2">
    <location>
        <begin position="1"/>
        <end position="21"/>
    </location>
</feature>
<comment type="caution">
    <text evidence="3">The sequence shown here is derived from an EMBL/GenBank/DDBJ whole genome shotgun (WGS) entry which is preliminary data.</text>
</comment>
<dbReference type="AlphaFoldDB" id="A0A2P6QKZ0"/>
<sequence length="72" mass="8038">MIRMQDLSVALMLLSPGPVMALQGAHRSEGNGDEVDCVPRVYIKTMNDRILKPEQQDAKNKRRPCTIPSLCT</sequence>
<proteinExistence type="predicted"/>
<dbReference type="EC" id="3.1.1.1" evidence="3"/>
<evidence type="ECO:0000256" key="1">
    <source>
        <dbReference type="SAM" id="MobiDB-lite"/>
    </source>
</evidence>
<dbReference type="Proteomes" id="UP000238479">
    <property type="component" value="Chromosome 5"/>
</dbReference>
<keyword evidence="4" id="KW-1185">Reference proteome</keyword>
<organism evidence="3 4">
    <name type="scientific">Rosa chinensis</name>
    <name type="common">China rose</name>
    <dbReference type="NCBI Taxonomy" id="74649"/>
    <lineage>
        <taxon>Eukaryota</taxon>
        <taxon>Viridiplantae</taxon>
        <taxon>Streptophyta</taxon>
        <taxon>Embryophyta</taxon>
        <taxon>Tracheophyta</taxon>
        <taxon>Spermatophyta</taxon>
        <taxon>Magnoliopsida</taxon>
        <taxon>eudicotyledons</taxon>
        <taxon>Gunneridae</taxon>
        <taxon>Pentapetalae</taxon>
        <taxon>rosids</taxon>
        <taxon>fabids</taxon>
        <taxon>Rosales</taxon>
        <taxon>Rosaceae</taxon>
        <taxon>Rosoideae</taxon>
        <taxon>Rosoideae incertae sedis</taxon>
        <taxon>Rosa</taxon>
    </lineage>
</organism>
<protein>
    <submittedName>
        <fullName evidence="3">Putative carboxylesterase</fullName>
        <ecNumber evidence="3">3.1.1.1</ecNumber>
    </submittedName>
</protein>
<evidence type="ECO:0000256" key="2">
    <source>
        <dbReference type="SAM" id="SignalP"/>
    </source>
</evidence>
<evidence type="ECO:0000313" key="4">
    <source>
        <dbReference type="Proteomes" id="UP000238479"/>
    </source>
</evidence>
<gene>
    <name evidence="3" type="ORF">RchiOBHm_Chr5g0073491</name>
</gene>
<name>A0A2P6QKZ0_ROSCH</name>
<feature type="chain" id="PRO_5015116538" evidence="2">
    <location>
        <begin position="22"/>
        <end position="72"/>
    </location>
</feature>
<dbReference type="GO" id="GO:0106435">
    <property type="term" value="F:carboxylesterase activity"/>
    <property type="evidence" value="ECO:0007669"/>
    <property type="project" value="UniProtKB-EC"/>
</dbReference>
<evidence type="ECO:0000313" key="3">
    <source>
        <dbReference type="EMBL" id="PRQ34837.1"/>
    </source>
</evidence>
<dbReference type="EMBL" id="PDCK01000043">
    <property type="protein sequence ID" value="PRQ34837.1"/>
    <property type="molecule type" value="Genomic_DNA"/>
</dbReference>
<accession>A0A2P6QKZ0</accession>
<dbReference type="Gramene" id="PRQ34837">
    <property type="protein sequence ID" value="PRQ34837"/>
    <property type="gene ID" value="RchiOBHm_Chr5g0073491"/>
</dbReference>
<reference evidence="3 4" key="1">
    <citation type="journal article" date="2018" name="Nat. Genet.">
        <title>The Rosa genome provides new insights in the design of modern roses.</title>
        <authorList>
            <person name="Bendahmane M."/>
        </authorList>
    </citation>
    <scope>NUCLEOTIDE SEQUENCE [LARGE SCALE GENOMIC DNA]</scope>
    <source>
        <strain evidence="4">cv. Old Blush</strain>
    </source>
</reference>